<dbReference type="PANTHER" id="PTHR43316:SF8">
    <property type="entry name" value="HAD FAMILY HYDROLASE"/>
    <property type="match status" value="1"/>
</dbReference>
<dbReference type="PANTHER" id="PTHR43316">
    <property type="entry name" value="HYDROLASE, HALOACID DELAHOGENASE-RELATED"/>
    <property type="match status" value="1"/>
</dbReference>
<dbReference type="Proteomes" id="UP000190061">
    <property type="component" value="Unassembled WGS sequence"/>
</dbReference>
<dbReference type="EMBL" id="FUXP01000003">
    <property type="protein sequence ID" value="SJZ91670.1"/>
    <property type="molecule type" value="Genomic_DNA"/>
</dbReference>
<keyword evidence="3" id="KW-1185">Reference proteome</keyword>
<dbReference type="OrthoDB" id="6101375at2"/>
<gene>
    <name evidence="2" type="ORF">SAMN02745674_01236</name>
</gene>
<proteinExistence type="predicted"/>
<evidence type="ECO:0000313" key="3">
    <source>
        <dbReference type="Proteomes" id="UP000190061"/>
    </source>
</evidence>
<dbReference type="InterPro" id="IPR023214">
    <property type="entry name" value="HAD_sf"/>
</dbReference>
<accession>A0A1T4PJC4</accession>
<dbReference type="Gene3D" id="3.40.50.1000">
    <property type="entry name" value="HAD superfamily/HAD-like"/>
    <property type="match status" value="1"/>
</dbReference>
<dbReference type="SFLD" id="SFLDG01129">
    <property type="entry name" value="C1.5:_HAD__Beta-PGM__Phosphata"/>
    <property type="match status" value="1"/>
</dbReference>
<sequence length="244" mass="26701">MVGFDADDTLWRSQDYFDAAQLEFERLIAPHVDLEAPGTRQRLYQIESRNIGVFGYGVKGMVLSMIEAAVQLTGGRIPSNDIHRIVELGKELLRHPVELLPGIHEAVQEVARDFDVVLITKGDLFHQEAKVRQSGLADVFRRIEVVSEKDPATYARLLEEFELPAGGFIMVGNSMRSDIAPVLALGGWAVHVPYHTTWIHEDTAAAGDTTRLRTVREAAGVPAAVASIAAACPPMAPGARPNRS</sequence>
<dbReference type="STRING" id="1122188.SAMN02745674_01236"/>
<dbReference type="AlphaFoldDB" id="A0A1T4PJC4"/>
<dbReference type="InterPro" id="IPR051540">
    <property type="entry name" value="S-2-haloacid_dehalogenase"/>
</dbReference>
<name>A0A1T4PJC4_9GAMM</name>
<dbReference type="InterPro" id="IPR036412">
    <property type="entry name" value="HAD-like_sf"/>
</dbReference>
<keyword evidence="1 2" id="KW-0378">Hydrolase</keyword>
<dbReference type="SUPFAM" id="SSF56784">
    <property type="entry name" value="HAD-like"/>
    <property type="match status" value="1"/>
</dbReference>
<dbReference type="InterPro" id="IPR023198">
    <property type="entry name" value="PGP-like_dom2"/>
</dbReference>
<dbReference type="Pfam" id="PF00702">
    <property type="entry name" value="Hydrolase"/>
    <property type="match status" value="1"/>
</dbReference>
<protein>
    <submittedName>
        <fullName evidence="2">Putative hydrolase of the HAD superfamily</fullName>
    </submittedName>
</protein>
<dbReference type="GO" id="GO:0016787">
    <property type="term" value="F:hydrolase activity"/>
    <property type="evidence" value="ECO:0007669"/>
    <property type="project" value="UniProtKB-KW"/>
</dbReference>
<evidence type="ECO:0000313" key="2">
    <source>
        <dbReference type="EMBL" id="SJZ91670.1"/>
    </source>
</evidence>
<reference evidence="2 3" key="1">
    <citation type="submission" date="2017-02" db="EMBL/GenBank/DDBJ databases">
        <authorList>
            <person name="Peterson S.W."/>
        </authorList>
    </citation>
    <scope>NUCLEOTIDE SEQUENCE [LARGE SCALE GENOMIC DNA]</scope>
    <source>
        <strain evidence="2 3">DSM 21749</strain>
    </source>
</reference>
<organism evidence="2 3">
    <name type="scientific">Lysobacter spongiicola DSM 21749</name>
    <dbReference type="NCBI Taxonomy" id="1122188"/>
    <lineage>
        <taxon>Bacteria</taxon>
        <taxon>Pseudomonadati</taxon>
        <taxon>Pseudomonadota</taxon>
        <taxon>Gammaproteobacteria</taxon>
        <taxon>Lysobacterales</taxon>
        <taxon>Lysobacteraceae</taxon>
        <taxon>Novilysobacter</taxon>
    </lineage>
</organism>
<evidence type="ECO:0000256" key="1">
    <source>
        <dbReference type="ARBA" id="ARBA00022801"/>
    </source>
</evidence>
<dbReference type="SFLD" id="SFLDS00003">
    <property type="entry name" value="Haloacid_Dehalogenase"/>
    <property type="match status" value="1"/>
</dbReference>
<dbReference type="Gene3D" id="1.10.150.240">
    <property type="entry name" value="Putative phosphatase, domain 2"/>
    <property type="match status" value="1"/>
</dbReference>